<comment type="pathway">
    <text evidence="10">Carbohydrate biosynthesis; D-glycero-D-manno-heptose 7-phosphate biosynthesis; D-glycero-alpha-D-manno-heptose 7-phosphate and D-glycero-beta-D-manno-heptose 7-phosphate from sedoheptulose 7-phosphate: step 1/1.</text>
</comment>
<organism evidence="12 13">
    <name type="scientific">Undibacterium aquatile</name>
    <dbReference type="NCBI Taxonomy" id="1537398"/>
    <lineage>
        <taxon>Bacteria</taxon>
        <taxon>Pseudomonadati</taxon>
        <taxon>Pseudomonadota</taxon>
        <taxon>Betaproteobacteria</taxon>
        <taxon>Burkholderiales</taxon>
        <taxon>Oxalobacteraceae</taxon>
        <taxon>Undibacterium</taxon>
    </lineage>
</organism>
<comment type="cofactor">
    <cofactor evidence="10">
        <name>Zn(2+)</name>
        <dbReference type="ChEBI" id="CHEBI:29105"/>
    </cofactor>
    <text evidence="10">Binds 1 zinc ion per subunit.</text>
</comment>
<evidence type="ECO:0000256" key="7">
    <source>
        <dbReference type="ARBA" id="ARBA00022833"/>
    </source>
</evidence>
<dbReference type="NCBIfam" id="NF010546">
    <property type="entry name" value="PRK13936.1"/>
    <property type="match status" value="1"/>
</dbReference>
<feature type="binding site" evidence="10">
    <location>
        <position position="176"/>
    </location>
    <ligand>
        <name>substrate</name>
    </ligand>
</feature>
<dbReference type="InterPro" id="IPR001347">
    <property type="entry name" value="SIS_dom"/>
</dbReference>
<proteinExistence type="inferred from homology"/>
<keyword evidence="13" id="KW-1185">Reference proteome</keyword>
<dbReference type="PROSITE" id="PS51464">
    <property type="entry name" value="SIS"/>
    <property type="match status" value="1"/>
</dbReference>
<feature type="binding site" evidence="10">
    <location>
        <position position="184"/>
    </location>
    <ligand>
        <name>Zn(2+)</name>
        <dbReference type="ChEBI" id="CHEBI:29105"/>
    </ligand>
</feature>
<dbReference type="RefSeq" id="WP_190480309.1">
    <property type="nucleotide sequence ID" value="NZ_JACOFT010000005.1"/>
</dbReference>
<dbReference type="PANTHER" id="PTHR30390:SF6">
    <property type="entry name" value="DNAA INITIATOR-ASSOCIATING PROTEIN DIAA"/>
    <property type="match status" value="1"/>
</dbReference>
<comment type="caution">
    <text evidence="12">The sequence shown here is derived from an EMBL/GenBank/DDBJ whole genome shotgun (WGS) entry which is preliminary data.</text>
</comment>
<feature type="binding site" evidence="10">
    <location>
        <position position="66"/>
    </location>
    <ligand>
        <name>substrate</name>
    </ligand>
</feature>
<dbReference type="EC" id="5.3.1.28" evidence="10"/>
<dbReference type="CDD" id="cd05006">
    <property type="entry name" value="SIS_GmhA"/>
    <property type="match status" value="1"/>
</dbReference>
<dbReference type="SUPFAM" id="SSF53697">
    <property type="entry name" value="SIS domain"/>
    <property type="match status" value="1"/>
</dbReference>
<comment type="subcellular location">
    <subcellularLocation>
        <location evidence="3 10">Cytoplasm</location>
    </subcellularLocation>
</comment>
<evidence type="ECO:0000256" key="4">
    <source>
        <dbReference type="ARBA" id="ARBA00009894"/>
    </source>
</evidence>
<feature type="binding site" evidence="10">
    <location>
        <begin position="53"/>
        <end position="55"/>
    </location>
    <ligand>
        <name>substrate</name>
    </ligand>
</feature>
<gene>
    <name evidence="10" type="primary">gmhA</name>
    <name evidence="12" type="ORF">H8K26_13750</name>
</gene>
<dbReference type="Proteomes" id="UP000637632">
    <property type="component" value="Unassembled WGS sequence"/>
</dbReference>
<dbReference type="EMBL" id="JACOFT010000005">
    <property type="protein sequence ID" value="MBC3812506.1"/>
    <property type="molecule type" value="Genomic_DNA"/>
</dbReference>
<feature type="binding site" evidence="10">
    <location>
        <position position="176"/>
    </location>
    <ligand>
        <name>Zn(2+)</name>
        <dbReference type="ChEBI" id="CHEBI:29105"/>
    </ligand>
</feature>
<feature type="binding site" evidence="10">
    <location>
        <begin position="121"/>
        <end position="123"/>
    </location>
    <ligand>
        <name>substrate</name>
    </ligand>
</feature>
<keyword evidence="7 10" id="KW-0862">Zinc</keyword>
<comment type="catalytic activity">
    <reaction evidence="1 10">
        <text>2 D-sedoheptulose 7-phosphate = D-glycero-alpha-D-manno-heptose 7-phosphate + D-glycero-beta-D-manno-heptose 7-phosphate</text>
        <dbReference type="Rhea" id="RHEA:27489"/>
        <dbReference type="ChEBI" id="CHEBI:57483"/>
        <dbReference type="ChEBI" id="CHEBI:60203"/>
        <dbReference type="ChEBI" id="CHEBI:60204"/>
        <dbReference type="EC" id="5.3.1.28"/>
    </reaction>
</comment>
<evidence type="ECO:0000256" key="5">
    <source>
        <dbReference type="ARBA" id="ARBA00022490"/>
    </source>
</evidence>
<feature type="binding site" evidence="10">
    <location>
        <position position="62"/>
    </location>
    <ligand>
        <name>Zn(2+)</name>
        <dbReference type="ChEBI" id="CHEBI:29105"/>
    </ligand>
</feature>
<evidence type="ECO:0000259" key="11">
    <source>
        <dbReference type="PROSITE" id="PS51464"/>
    </source>
</evidence>
<evidence type="ECO:0000256" key="6">
    <source>
        <dbReference type="ARBA" id="ARBA00022723"/>
    </source>
</evidence>
<comment type="function">
    <text evidence="2 10">Catalyzes the isomerization of sedoheptulose 7-phosphate in D-glycero-D-manno-heptose 7-phosphate.</text>
</comment>
<comment type="miscellaneous">
    <text evidence="10">The reaction produces a racemic mixture of D-glycero-alpha-D-manno-heptose 7-phosphate and D-glycero-beta-D-manno-heptose 7-phosphate.</text>
</comment>
<protein>
    <recommendedName>
        <fullName evidence="10">Phosphoheptose isomerase</fullName>
        <ecNumber evidence="10">5.3.1.28</ecNumber>
    </recommendedName>
    <alternativeName>
        <fullName evidence="10">Sedoheptulose 7-phosphate isomerase</fullName>
    </alternativeName>
</protein>
<comment type="subunit">
    <text evidence="10">Homotetramer.</text>
</comment>
<evidence type="ECO:0000256" key="1">
    <source>
        <dbReference type="ARBA" id="ARBA00000348"/>
    </source>
</evidence>
<evidence type="ECO:0000256" key="3">
    <source>
        <dbReference type="ARBA" id="ARBA00004496"/>
    </source>
</evidence>
<dbReference type="Gene3D" id="3.40.50.10490">
    <property type="entry name" value="Glucose-6-phosphate isomerase like protein, domain 1"/>
    <property type="match status" value="1"/>
</dbReference>
<feature type="binding site" evidence="10">
    <location>
        <position position="66"/>
    </location>
    <ligand>
        <name>Zn(2+)</name>
        <dbReference type="ChEBI" id="CHEBI:29105"/>
    </ligand>
</feature>
<feature type="domain" description="SIS" evidence="11">
    <location>
        <begin position="38"/>
        <end position="200"/>
    </location>
</feature>
<dbReference type="HAMAP" id="MF_00067">
    <property type="entry name" value="GmhA"/>
    <property type="match status" value="1"/>
</dbReference>
<name>A0ABR6XJH3_9BURK</name>
<dbReference type="InterPro" id="IPR046348">
    <property type="entry name" value="SIS_dom_sf"/>
</dbReference>
<evidence type="ECO:0000256" key="8">
    <source>
        <dbReference type="ARBA" id="ARBA00023235"/>
    </source>
</evidence>
<dbReference type="InterPro" id="IPR004515">
    <property type="entry name" value="Phosphoheptose_Isoase"/>
</dbReference>
<dbReference type="InterPro" id="IPR050099">
    <property type="entry name" value="SIS_GmhA/DiaA_subfam"/>
</dbReference>
<sequence length="201" mass="21454">MTNQLNQRILAHFQESAELKIQAANELAVPISQAVELMFLALSNGNKILACGNGGSAADCQHFAAELVGRFERERLPLPAMALTTDTSIMTAVANDYSFQEVFSKQVQAFGQSGDILLAISTSGNSVSVVNAINAALERDMRIVAFTGKGGGEIKKLLSEADVHICVPHDRTARIQEVHLLTIHCICDGIDAALFGGDADD</sequence>
<evidence type="ECO:0000313" key="12">
    <source>
        <dbReference type="EMBL" id="MBC3812506.1"/>
    </source>
</evidence>
<comment type="similarity">
    <text evidence="4 10">Belongs to the SIS family. GmhA subfamily.</text>
</comment>
<evidence type="ECO:0000313" key="13">
    <source>
        <dbReference type="Proteomes" id="UP000637632"/>
    </source>
</evidence>
<keyword evidence="9 10" id="KW-0119">Carbohydrate metabolism</keyword>
<evidence type="ECO:0000256" key="9">
    <source>
        <dbReference type="ARBA" id="ARBA00023277"/>
    </source>
</evidence>
<keyword evidence="6 10" id="KW-0479">Metal-binding</keyword>
<dbReference type="GO" id="GO:0016853">
    <property type="term" value="F:isomerase activity"/>
    <property type="evidence" value="ECO:0007669"/>
    <property type="project" value="UniProtKB-KW"/>
</dbReference>
<evidence type="ECO:0000256" key="2">
    <source>
        <dbReference type="ARBA" id="ARBA00003172"/>
    </source>
</evidence>
<dbReference type="PANTHER" id="PTHR30390">
    <property type="entry name" value="SEDOHEPTULOSE 7-PHOSPHATE ISOMERASE / DNAA INITIATOR-ASSOCIATING FACTOR FOR REPLICATION INITIATION"/>
    <property type="match status" value="1"/>
</dbReference>
<accession>A0ABR6XJH3</accession>
<feature type="binding site" evidence="10">
    <location>
        <position position="126"/>
    </location>
    <ligand>
        <name>substrate</name>
    </ligand>
</feature>
<keyword evidence="5 10" id="KW-0963">Cytoplasm</keyword>
<reference evidence="12 13" key="1">
    <citation type="submission" date="2020-08" db="EMBL/GenBank/DDBJ databases">
        <title>Novel species isolated from subtropical streams in China.</title>
        <authorList>
            <person name="Lu H."/>
        </authorList>
    </citation>
    <scope>NUCLEOTIDE SEQUENCE [LARGE SCALE GENOMIC DNA]</scope>
    <source>
        <strain evidence="12 13">CCTCC AB 2015119</strain>
    </source>
</reference>
<dbReference type="InterPro" id="IPR035461">
    <property type="entry name" value="GmhA/DiaA"/>
</dbReference>
<evidence type="ECO:0000256" key="10">
    <source>
        <dbReference type="HAMAP-Rule" id="MF_00067"/>
    </source>
</evidence>
<feature type="binding site" evidence="10">
    <location>
        <begin position="95"/>
        <end position="96"/>
    </location>
    <ligand>
        <name>substrate</name>
    </ligand>
</feature>
<keyword evidence="8 10" id="KW-0413">Isomerase</keyword>
<dbReference type="Pfam" id="PF13580">
    <property type="entry name" value="SIS_2"/>
    <property type="match status" value="1"/>
</dbReference>